<dbReference type="GO" id="GO:0008171">
    <property type="term" value="F:O-methyltransferase activity"/>
    <property type="evidence" value="ECO:0007669"/>
    <property type="project" value="InterPro"/>
</dbReference>
<dbReference type="PROSITE" id="PS51682">
    <property type="entry name" value="SAM_OMT_I"/>
    <property type="match status" value="1"/>
</dbReference>
<dbReference type="InterPro" id="IPR029063">
    <property type="entry name" value="SAM-dependent_MTases_sf"/>
</dbReference>
<sequence>MTKKYGQNNPKIIDYVESLVNDNDPHLAQAQQIAQHRQIPKIQVSPLDGRHLEVIVRSIGAKKCVEIGTLAGYSGICIARALPEDGVLYTFEYESTHAETAEEVFQAVGLSEKIYIFIGPALNNLSQINDKGPFDLVFIDADKESYPQYLQWAEQNLRIGGVVLADNVFAWDHIADQDIDNPNLRASVDGLRQFNSTIFNSKRWRSTILPTGEGLAMAVKMY</sequence>
<keyword evidence="2 4" id="KW-0808">Transferase</keyword>
<keyword evidence="1 4" id="KW-0489">Methyltransferase</keyword>
<keyword evidence="3" id="KW-0949">S-adenosyl-L-methionine</keyword>
<dbReference type="Proteomes" id="UP000326354">
    <property type="component" value="Chromosome"/>
</dbReference>
<evidence type="ECO:0000313" key="5">
    <source>
        <dbReference type="Proteomes" id="UP000326354"/>
    </source>
</evidence>
<accession>A0A5S9IRZ1</accession>
<name>A0A5S9IRZ1_UABAM</name>
<dbReference type="PANTHER" id="PTHR10509:SF14">
    <property type="entry name" value="CAFFEOYL-COA O-METHYLTRANSFERASE 3-RELATED"/>
    <property type="match status" value="1"/>
</dbReference>
<dbReference type="InterPro" id="IPR050362">
    <property type="entry name" value="Cation-dep_OMT"/>
</dbReference>
<dbReference type="GO" id="GO:0032259">
    <property type="term" value="P:methylation"/>
    <property type="evidence" value="ECO:0007669"/>
    <property type="project" value="UniProtKB-KW"/>
</dbReference>
<proteinExistence type="predicted"/>
<dbReference type="AlphaFoldDB" id="A0A5S9IRZ1"/>
<protein>
    <submittedName>
        <fullName evidence="4">O-methyltransferase</fullName>
    </submittedName>
</protein>
<dbReference type="PANTHER" id="PTHR10509">
    <property type="entry name" value="O-METHYLTRANSFERASE-RELATED"/>
    <property type="match status" value="1"/>
</dbReference>
<evidence type="ECO:0000256" key="3">
    <source>
        <dbReference type="ARBA" id="ARBA00022691"/>
    </source>
</evidence>
<evidence type="ECO:0000313" key="4">
    <source>
        <dbReference type="EMBL" id="BBM86627.1"/>
    </source>
</evidence>
<gene>
    <name evidence="4" type="ORF">UABAM_05013</name>
</gene>
<dbReference type="SUPFAM" id="SSF53335">
    <property type="entry name" value="S-adenosyl-L-methionine-dependent methyltransferases"/>
    <property type="match status" value="1"/>
</dbReference>
<dbReference type="InterPro" id="IPR002935">
    <property type="entry name" value="SAM_O-MeTrfase"/>
</dbReference>
<dbReference type="Gene3D" id="3.40.50.150">
    <property type="entry name" value="Vaccinia Virus protein VP39"/>
    <property type="match status" value="1"/>
</dbReference>
<dbReference type="GO" id="GO:0008757">
    <property type="term" value="F:S-adenosylmethionine-dependent methyltransferase activity"/>
    <property type="evidence" value="ECO:0007669"/>
    <property type="project" value="TreeGrafter"/>
</dbReference>
<reference evidence="4 5" key="1">
    <citation type="submission" date="2019-08" db="EMBL/GenBank/DDBJ databases">
        <title>Complete genome sequence of Candidatus Uab amorphum.</title>
        <authorList>
            <person name="Shiratori T."/>
            <person name="Suzuki S."/>
            <person name="Kakizawa Y."/>
            <person name="Ishida K."/>
        </authorList>
    </citation>
    <scope>NUCLEOTIDE SEQUENCE [LARGE SCALE GENOMIC DNA]</scope>
    <source>
        <strain evidence="4 5">SRT547</strain>
    </source>
</reference>
<dbReference type="OrthoDB" id="9799672at2"/>
<evidence type="ECO:0000256" key="1">
    <source>
        <dbReference type="ARBA" id="ARBA00022603"/>
    </source>
</evidence>
<organism evidence="4 5">
    <name type="scientific">Uabimicrobium amorphum</name>
    <dbReference type="NCBI Taxonomy" id="2596890"/>
    <lineage>
        <taxon>Bacteria</taxon>
        <taxon>Pseudomonadati</taxon>
        <taxon>Planctomycetota</taxon>
        <taxon>Candidatus Uabimicrobiia</taxon>
        <taxon>Candidatus Uabimicrobiales</taxon>
        <taxon>Candidatus Uabimicrobiaceae</taxon>
        <taxon>Candidatus Uabimicrobium</taxon>
    </lineage>
</organism>
<dbReference type="RefSeq" id="WP_151970674.1">
    <property type="nucleotide sequence ID" value="NZ_AP019860.1"/>
</dbReference>
<keyword evidence="5" id="KW-1185">Reference proteome</keyword>
<evidence type="ECO:0000256" key="2">
    <source>
        <dbReference type="ARBA" id="ARBA00022679"/>
    </source>
</evidence>
<dbReference type="KEGG" id="uam:UABAM_05013"/>
<dbReference type="EMBL" id="AP019860">
    <property type="protein sequence ID" value="BBM86627.1"/>
    <property type="molecule type" value="Genomic_DNA"/>
</dbReference>
<dbReference type="Pfam" id="PF01596">
    <property type="entry name" value="Methyltransf_3"/>
    <property type="match status" value="1"/>
</dbReference>